<proteinExistence type="predicted"/>
<feature type="compositionally biased region" description="Basic and acidic residues" evidence="1">
    <location>
        <begin position="16"/>
        <end position="25"/>
    </location>
</feature>
<name>A0A5Q0TX99_9VIRU</name>
<evidence type="ECO:0000313" key="2">
    <source>
        <dbReference type="EMBL" id="QGA72460.1"/>
    </source>
</evidence>
<feature type="compositionally biased region" description="Polar residues" evidence="1">
    <location>
        <begin position="26"/>
        <end position="39"/>
    </location>
</feature>
<feature type="region of interest" description="Disordered" evidence="1">
    <location>
        <begin position="16"/>
        <end position="39"/>
    </location>
</feature>
<protein>
    <submittedName>
        <fullName evidence="2">Phage capsid</fullName>
    </submittedName>
</protein>
<dbReference type="EMBL" id="MK783188">
    <property type="protein sequence ID" value="QGA72460.1"/>
    <property type="molecule type" value="Genomic_DNA"/>
</dbReference>
<evidence type="ECO:0000256" key="1">
    <source>
        <dbReference type="SAM" id="MobiDB-lite"/>
    </source>
</evidence>
<accession>A0A5Q0TX99</accession>
<reference evidence="2" key="1">
    <citation type="submission" date="2019-04" db="EMBL/GenBank/DDBJ databases">
        <title>Diversity and Distribution of a Novel Hyperthermophilic Aquificales Virus Family.</title>
        <authorList>
            <person name="Mead D.A."/>
            <person name="Chevrette M.G."/>
            <person name="Lodes M."/>
            <person name="Hedlund B."/>
            <person name="Schoenfeld T.W."/>
            <person name="Monsma S.A."/>
        </authorList>
    </citation>
    <scope>NUCLEOTIDE SEQUENCE</scope>
</reference>
<organism evidence="2">
    <name type="scientific">uncultured virus</name>
    <dbReference type="NCBI Taxonomy" id="340016"/>
    <lineage>
        <taxon>Viruses</taxon>
        <taxon>environmental samples</taxon>
    </lineage>
</organism>
<sequence>MSDRLEDLIKEVEALLGKSEEEKSEQTNQSEQEVDYQQTNYEANEQEQDDYQQTYQKLYWENWKNLGRSVFIGRYAGVPNIAKYLPFIEQRAELKFQTDVAQGKVKDSYDKYLEEAFREVREELGAISKDYVDISKTFIFQENMSKQMAEKPYTIKDYRNDYKKMLEYATYKGVAEIVYKDGSEKGRYGEPKLKLGETIDEINV</sequence>